<evidence type="ECO:0008006" key="7">
    <source>
        <dbReference type="Google" id="ProtNLM"/>
    </source>
</evidence>
<dbReference type="SUPFAM" id="SSF52172">
    <property type="entry name" value="CheY-like"/>
    <property type="match status" value="1"/>
</dbReference>
<feature type="domain" description="Response regulatory" evidence="5">
    <location>
        <begin position="8"/>
        <end position="123"/>
    </location>
</feature>
<dbReference type="SMART" id="SM00448">
    <property type="entry name" value="REC"/>
    <property type="match status" value="1"/>
</dbReference>
<organism evidence="6">
    <name type="scientific">uncultured Thermomicrobiales bacterium</name>
    <dbReference type="NCBI Taxonomy" id="1645740"/>
    <lineage>
        <taxon>Bacteria</taxon>
        <taxon>Pseudomonadati</taxon>
        <taxon>Thermomicrobiota</taxon>
        <taxon>Thermomicrobia</taxon>
        <taxon>Thermomicrobiales</taxon>
        <taxon>environmental samples</taxon>
    </lineage>
</organism>
<evidence type="ECO:0000259" key="4">
    <source>
        <dbReference type="PROSITE" id="PS50043"/>
    </source>
</evidence>
<proteinExistence type="predicted"/>
<dbReference type="GO" id="GO:0003677">
    <property type="term" value="F:DNA binding"/>
    <property type="evidence" value="ECO:0007669"/>
    <property type="project" value="UniProtKB-KW"/>
</dbReference>
<dbReference type="GO" id="GO:0006355">
    <property type="term" value="P:regulation of DNA-templated transcription"/>
    <property type="evidence" value="ECO:0007669"/>
    <property type="project" value="InterPro"/>
</dbReference>
<dbReference type="PANTHER" id="PTHR43214">
    <property type="entry name" value="TWO-COMPONENT RESPONSE REGULATOR"/>
    <property type="match status" value="1"/>
</dbReference>
<dbReference type="EMBL" id="CADCWF010000272">
    <property type="protein sequence ID" value="CAA9572992.1"/>
    <property type="molecule type" value="Genomic_DNA"/>
</dbReference>
<dbReference type="InterPro" id="IPR001789">
    <property type="entry name" value="Sig_transdc_resp-reg_receiver"/>
</dbReference>
<dbReference type="InterPro" id="IPR039420">
    <property type="entry name" value="WalR-like"/>
</dbReference>
<dbReference type="CDD" id="cd06170">
    <property type="entry name" value="LuxR_C_like"/>
    <property type="match status" value="1"/>
</dbReference>
<protein>
    <recommendedName>
        <fullName evidence="7">Two-component transcriptional response regulator, LuxR family</fullName>
    </recommendedName>
</protein>
<evidence type="ECO:0000256" key="1">
    <source>
        <dbReference type="ARBA" id="ARBA00022553"/>
    </source>
</evidence>
<dbReference type="PROSITE" id="PS50043">
    <property type="entry name" value="HTH_LUXR_2"/>
    <property type="match status" value="1"/>
</dbReference>
<name>A0A6J4V9Z1_9BACT</name>
<dbReference type="InterPro" id="IPR000792">
    <property type="entry name" value="Tscrpt_reg_LuxR_C"/>
</dbReference>
<evidence type="ECO:0000256" key="2">
    <source>
        <dbReference type="ARBA" id="ARBA00023125"/>
    </source>
</evidence>
<dbReference type="PROSITE" id="PS00622">
    <property type="entry name" value="HTH_LUXR_1"/>
    <property type="match status" value="1"/>
</dbReference>
<dbReference type="Gene3D" id="3.40.50.2300">
    <property type="match status" value="1"/>
</dbReference>
<keyword evidence="1 3" id="KW-0597">Phosphoprotein</keyword>
<dbReference type="SUPFAM" id="SSF46894">
    <property type="entry name" value="C-terminal effector domain of the bipartite response regulators"/>
    <property type="match status" value="1"/>
</dbReference>
<dbReference type="InterPro" id="IPR058245">
    <property type="entry name" value="NreC/VraR/RcsB-like_REC"/>
</dbReference>
<dbReference type="PRINTS" id="PR00038">
    <property type="entry name" value="HTHLUXR"/>
</dbReference>
<dbReference type="SMART" id="SM00421">
    <property type="entry name" value="HTH_LUXR"/>
    <property type="match status" value="1"/>
</dbReference>
<dbReference type="InterPro" id="IPR011006">
    <property type="entry name" value="CheY-like_superfamily"/>
</dbReference>
<feature type="domain" description="HTH luxR-type" evidence="4">
    <location>
        <begin position="149"/>
        <end position="214"/>
    </location>
</feature>
<sequence length="220" mass="23044">MLTSDALQVAIVDDHPLLREGVAATLAAQPGIEVVAQGASAADAVRIAAERLPDIVLLDVSMPGGGLAAAREIAATAPVIKIVMLTVSEDEEDVEAALRAGARAYVLKGIAARELVGILRAVAAGEVYVTPSLASSLLVEMAAPGRHPAGGPLQTLTERERQILERVADGDSNKEIAALLGLSEKTVKHHMTNILQKLQVRNRVEAAILAHDAGARERDR</sequence>
<evidence type="ECO:0000313" key="6">
    <source>
        <dbReference type="EMBL" id="CAA9572992.1"/>
    </source>
</evidence>
<dbReference type="GO" id="GO:0000160">
    <property type="term" value="P:phosphorelay signal transduction system"/>
    <property type="evidence" value="ECO:0007669"/>
    <property type="project" value="InterPro"/>
</dbReference>
<dbReference type="PROSITE" id="PS50110">
    <property type="entry name" value="RESPONSE_REGULATORY"/>
    <property type="match status" value="1"/>
</dbReference>
<keyword evidence="2" id="KW-0238">DNA-binding</keyword>
<dbReference type="Pfam" id="PF00072">
    <property type="entry name" value="Response_reg"/>
    <property type="match status" value="1"/>
</dbReference>
<dbReference type="CDD" id="cd17535">
    <property type="entry name" value="REC_NarL-like"/>
    <property type="match status" value="1"/>
</dbReference>
<accession>A0A6J4V9Z1</accession>
<evidence type="ECO:0000256" key="3">
    <source>
        <dbReference type="PROSITE-ProRule" id="PRU00169"/>
    </source>
</evidence>
<dbReference type="AlphaFoldDB" id="A0A6J4V9Z1"/>
<dbReference type="InterPro" id="IPR016032">
    <property type="entry name" value="Sig_transdc_resp-reg_C-effctor"/>
</dbReference>
<evidence type="ECO:0000259" key="5">
    <source>
        <dbReference type="PROSITE" id="PS50110"/>
    </source>
</evidence>
<dbReference type="Pfam" id="PF00196">
    <property type="entry name" value="GerE"/>
    <property type="match status" value="1"/>
</dbReference>
<gene>
    <name evidence="6" type="ORF">AVDCRST_MAG59-3745</name>
</gene>
<reference evidence="6" key="1">
    <citation type="submission" date="2020-02" db="EMBL/GenBank/DDBJ databases">
        <authorList>
            <person name="Meier V. D."/>
        </authorList>
    </citation>
    <scope>NUCLEOTIDE SEQUENCE</scope>
    <source>
        <strain evidence="6">AVDCRST_MAG59</strain>
    </source>
</reference>
<dbReference type="PANTHER" id="PTHR43214:SF43">
    <property type="entry name" value="TWO-COMPONENT RESPONSE REGULATOR"/>
    <property type="match status" value="1"/>
</dbReference>
<feature type="modified residue" description="4-aspartylphosphate" evidence="3">
    <location>
        <position position="59"/>
    </location>
</feature>